<dbReference type="OrthoDB" id="1885901at2759"/>
<feature type="compositionally biased region" description="Polar residues" evidence="1">
    <location>
        <begin position="229"/>
        <end position="243"/>
    </location>
</feature>
<feature type="compositionally biased region" description="Polar residues" evidence="1">
    <location>
        <begin position="868"/>
        <end position="884"/>
    </location>
</feature>
<name>A0A9N9MZA5_9NEOP</name>
<dbReference type="Proteomes" id="UP001153714">
    <property type="component" value="Chromosome 1"/>
</dbReference>
<accession>A0A9N9MZA5</accession>
<reference evidence="3" key="2">
    <citation type="submission" date="2022-10" db="EMBL/GenBank/DDBJ databases">
        <authorList>
            <consortium name="ENA_rothamsted_submissions"/>
            <consortium name="culmorum"/>
            <person name="King R."/>
        </authorList>
    </citation>
    <scope>NUCLEOTIDE SEQUENCE</scope>
</reference>
<evidence type="ECO:0000313" key="4">
    <source>
        <dbReference type="Proteomes" id="UP001153714"/>
    </source>
</evidence>
<feature type="region of interest" description="Disordered" evidence="1">
    <location>
        <begin position="450"/>
        <end position="473"/>
    </location>
</feature>
<evidence type="ECO:0000256" key="1">
    <source>
        <dbReference type="SAM" id="MobiDB-lite"/>
    </source>
</evidence>
<feature type="compositionally biased region" description="Polar residues" evidence="1">
    <location>
        <begin position="112"/>
        <end position="121"/>
    </location>
</feature>
<feature type="region of interest" description="Disordered" evidence="1">
    <location>
        <begin position="112"/>
        <end position="191"/>
    </location>
</feature>
<feature type="compositionally biased region" description="Low complexity" evidence="1">
    <location>
        <begin position="512"/>
        <end position="528"/>
    </location>
</feature>
<dbReference type="AlphaFoldDB" id="A0A9N9MZA5"/>
<feature type="compositionally biased region" description="Low complexity" evidence="1">
    <location>
        <begin position="897"/>
        <end position="907"/>
    </location>
</feature>
<sequence length="1059" mass="117156">MRAWHTQPLHLGQLIEELESLQEQFAPYRATYVRLLRSANDAEPPLYTDEARQNHQRRVDMVSELMHSFAHAYHAISDLSFSVGETYPYLSAETSVTRHLIPMQAQINLMQESNRRQQSQPTSTNTSAATATGTSDTENTVPTQSTAAATATSTTTSSNAADPNVNSQSTSAAQQSVTAGRNTTQPTVNINIQPEPVTYQLEIETRVPIAFPLESALLNGLSNARAPGESQTQEQLSQQPIQRNEQQETQPEENQQQQSPTPQNEANRHQVLLDFENLLSGLGQGEIGIEVVMALEEIPEGVGLGNLSNFGGGNTAQQTSTAQRSEAGVVFFPMSLGGAPSADVLPHLLSTVISQDLTPGVEGVAVQIPVAAQLHNFIDNQAPALGQNMTQSQGQNQTQSISQDQEQSQAPREAAPGEEQMNQEQGVNVSNAEFRTAQLLNIVDNQTPAAAPCQNTTQSQGQSQIQSLSQEHGQIQTLRQTALGEEQMNQEQAQLHNFVDNQAPAPAENTTQSQGQSQIQSLNQEQGQTQTPLRQAALEEEQMNLEQGVNANASNAEFRTGGIQSFRTANNVRAQAQTLALGSLFYDRFLQCDSQHARRRLQRRRQHHMTNIMHLLNSLPSSATWFNALMVAIARQQYMSDLLHASGDDPALLPNEFRQVRVQLCSYVKRLIHPFEKCDNAPQIVSDYLVDKNEDFIENMGSITGIREDIDSVESIRTLIRARLPTVIATVMSRSTNELYVMRFYAMFFQIYKELCALNRVVSQFDEPIRTSMRIFGLDNMVGILSHLTNHPISIAQFVRRRDMTSSDFSSPEPTEDEQQRTVVIPSLSPQNEPIQTTPPSTPSDTSEATPSTWITTPTVTEPDLNTLPMQSPTVASSTNTISVDSPIVPCPRVNKTKTTSTVTSQSTSSDQDIRIVPPIVILQHWGEEWVPVFTRDQQAQQPEPSEPYSDAYLSGMPSSKRRCVRQSRPSANLDGLMNESVSEVSSHDDSLVLPMERAESDSAIRLAFRERLRNMALTRAHNSEEFDPHRYASAARFLNSPKSNRQDESDNDNQESGI</sequence>
<feature type="compositionally biased region" description="Low complexity" evidence="1">
    <location>
        <begin position="122"/>
        <end position="137"/>
    </location>
</feature>
<feature type="compositionally biased region" description="Low complexity" evidence="1">
    <location>
        <begin position="247"/>
        <end position="265"/>
    </location>
</feature>
<gene>
    <name evidence="3" type="ORF">DIATSA_LOCUS280</name>
</gene>
<feature type="region of interest" description="Disordered" evidence="1">
    <location>
        <begin position="503"/>
        <end position="530"/>
    </location>
</feature>
<reference evidence="3" key="1">
    <citation type="submission" date="2021-12" db="EMBL/GenBank/DDBJ databases">
        <authorList>
            <person name="King R."/>
        </authorList>
    </citation>
    <scope>NUCLEOTIDE SEQUENCE</scope>
</reference>
<protein>
    <recommendedName>
        <fullName evidence="2">Large proline-rich protein BAG6 domain-containing protein</fullName>
    </recommendedName>
</protein>
<keyword evidence="4" id="KW-1185">Reference proteome</keyword>
<organism evidence="3 4">
    <name type="scientific">Diatraea saccharalis</name>
    <name type="common">sugarcane borer</name>
    <dbReference type="NCBI Taxonomy" id="40085"/>
    <lineage>
        <taxon>Eukaryota</taxon>
        <taxon>Metazoa</taxon>
        <taxon>Ecdysozoa</taxon>
        <taxon>Arthropoda</taxon>
        <taxon>Hexapoda</taxon>
        <taxon>Insecta</taxon>
        <taxon>Pterygota</taxon>
        <taxon>Neoptera</taxon>
        <taxon>Endopterygota</taxon>
        <taxon>Lepidoptera</taxon>
        <taxon>Glossata</taxon>
        <taxon>Ditrysia</taxon>
        <taxon>Pyraloidea</taxon>
        <taxon>Crambidae</taxon>
        <taxon>Crambinae</taxon>
        <taxon>Diatraea</taxon>
    </lineage>
</organism>
<dbReference type="EMBL" id="OU893332">
    <property type="protein sequence ID" value="CAG9781979.1"/>
    <property type="molecule type" value="Genomic_DNA"/>
</dbReference>
<feature type="region of interest" description="Disordered" evidence="1">
    <location>
        <begin position="223"/>
        <end position="265"/>
    </location>
</feature>
<feature type="region of interest" description="Disordered" evidence="1">
    <location>
        <begin position="388"/>
        <end position="425"/>
    </location>
</feature>
<feature type="compositionally biased region" description="Low complexity" evidence="1">
    <location>
        <begin position="843"/>
        <end position="863"/>
    </location>
</feature>
<feature type="region of interest" description="Disordered" evidence="1">
    <location>
        <begin position="1019"/>
        <end position="1059"/>
    </location>
</feature>
<evidence type="ECO:0000313" key="3">
    <source>
        <dbReference type="EMBL" id="CAG9781979.1"/>
    </source>
</evidence>
<dbReference type="Pfam" id="PF12057">
    <property type="entry name" value="BAG6"/>
    <property type="match status" value="1"/>
</dbReference>
<feature type="compositionally biased region" description="Polar residues" evidence="1">
    <location>
        <begin position="180"/>
        <end position="191"/>
    </location>
</feature>
<feature type="region of interest" description="Disordered" evidence="1">
    <location>
        <begin position="804"/>
        <end position="907"/>
    </location>
</feature>
<feature type="compositionally biased region" description="Low complexity" evidence="1">
    <location>
        <begin position="458"/>
        <end position="470"/>
    </location>
</feature>
<feature type="compositionally biased region" description="Polar residues" evidence="1">
    <location>
        <begin position="388"/>
        <end position="410"/>
    </location>
</feature>
<feature type="compositionally biased region" description="Basic and acidic residues" evidence="1">
    <location>
        <begin position="1022"/>
        <end position="1031"/>
    </location>
</feature>
<feature type="domain" description="Large proline-rich protein BAG6" evidence="2">
    <location>
        <begin position="11"/>
        <end position="88"/>
    </location>
</feature>
<feature type="region of interest" description="Disordered" evidence="1">
    <location>
        <begin position="938"/>
        <end position="963"/>
    </location>
</feature>
<proteinExistence type="predicted"/>
<evidence type="ECO:0000259" key="2">
    <source>
        <dbReference type="Pfam" id="PF12057"/>
    </source>
</evidence>
<feature type="compositionally biased region" description="Low complexity" evidence="1">
    <location>
        <begin position="145"/>
        <end position="179"/>
    </location>
</feature>
<feature type="compositionally biased region" description="Acidic residues" evidence="1">
    <location>
        <begin position="1050"/>
        <end position="1059"/>
    </location>
</feature>
<dbReference type="InterPro" id="IPR021925">
    <property type="entry name" value="BAG6"/>
</dbReference>